<evidence type="ECO:0000313" key="2">
    <source>
        <dbReference type="Proteomes" id="UP000502928"/>
    </source>
</evidence>
<gene>
    <name evidence="1" type="ORF">GVT53_19830</name>
</gene>
<organism evidence="1 2">
    <name type="scientific">Flagellimonas oceani</name>
    <dbReference type="NCBI Taxonomy" id="2698672"/>
    <lineage>
        <taxon>Bacteria</taxon>
        <taxon>Pseudomonadati</taxon>
        <taxon>Bacteroidota</taxon>
        <taxon>Flavobacteriia</taxon>
        <taxon>Flavobacteriales</taxon>
        <taxon>Flavobacteriaceae</taxon>
        <taxon>Flagellimonas</taxon>
    </lineage>
</organism>
<keyword evidence="2" id="KW-1185">Reference proteome</keyword>
<proteinExistence type="predicted"/>
<reference evidence="1 2" key="1">
    <citation type="submission" date="2020-02" db="EMBL/GenBank/DDBJ databases">
        <title>Complete genome of Muricauda sp. 501str8.</title>
        <authorList>
            <person name="Dong B."/>
            <person name="Zhu S."/>
            <person name="Yang J."/>
            <person name="Chen J."/>
        </authorList>
    </citation>
    <scope>NUCLEOTIDE SEQUENCE [LARGE SCALE GENOMIC DNA]</scope>
    <source>
        <strain evidence="1 2">501str8</strain>
    </source>
</reference>
<evidence type="ECO:0000313" key="1">
    <source>
        <dbReference type="EMBL" id="QII46834.1"/>
    </source>
</evidence>
<dbReference type="EMBL" id="CP049616">
    <property type="protein sequence ID" value="QII46834.1"/>
    <property type="molecule type" value="Genomic_DNA"/>
</dbReference>
<dbReference type="RefSeq" id="WP_166250203.1">
    <property type="nucleotide sequence ID" value="NZ_CP049616.1"/>
</dbReference>
<accession>A0A6G7J8G8</accession>
<dbReference type="Proteomes" id="UP000502928">
    <property type="component" value="Chromosome"/>
</dbReference>
<protein>
    <submittedName>
        <fullName evidence="1">Uncharacterized protein</fullName>
    </submittedName>
</protein>
<name>A0A6G7J8G8_9FLAO</name>
<dbReference type="AlphaFoldDB" id="A0A6G7J8G8"/>
<dbReference type="KEGG" id="mut:GVT53_19830"/>
<sequence>MKKSIILTLTMLLFQLGFSQENWDKIDLGNWGEIKMPSSLEVQSGNYKKIIDYQKRHFSVNAERIVFQQKGVNNGKNLDTYGRIIIRTDFASEEFPDLNTTEITSQDIADLNQMYKSQIYEVANNPTYPAKIIKWNGVKIVTLNGNKSINYSYVRQMNGKPQTYSEFYIFWKGNRQHTLNIEYRIIDSDKWKSDLEKATKTFKLK</sequence>